<gene>
    <name evidence="2" type="ORF">PSYICH_LOCUS9223</name>
</gene>
<dbReference type="InterPro" id="IPR036273">
    <property type="entry name" value="CRAL/TRIO_N_dom_sf"/>
</dbReference>
<dbReference type="InterPro" id="IPR036865">
    <property type="entry name" value="CRAL-TRIO_dom_sf"/>
</dbReference>
<dbReference type="Pfam" id="PF00650">
    <property type="entry name" value="CRAL_TRIO"/>
    <property type="match status" value="1"/>
</dbReference>
<dbReference type="GO" id="GO:1902936">
    <property type="term" value="F:phosphatidylinositol bisphosphate binding"/>
    <property type="evidence" value="ECO:0007669"/>
    <property type="project" value="TreeGrafter"/>
</dbReference>
<dbReference type="PROSITE" id="PS50191">
    <property type="entry name" value="CRAL_TRIO"/>
    <property type="match status" value="1"/>
</dbReference>
<evidence type="ECO:0000259" key="1">
    <source>
        <dbReference type="PROSITE" id="PS50191"/>
    </source>
</evidence>
<organism evidence="2 3">
    <name type="scientific">Psylliodes chrysocephalus</name>
    <dbReference type="NCBI Taxonomy" id="3402493"/>
    <lineage>
        <taxon>Eukaryota</taxon>
        <taxon>Metazoa</taxon>
        <taxon>Ecdysozoa</taxon>
        <taxon>Arthropoda</taxon>
        <taxon>Hexapoda</taxon>
        <taxon>Insecta</taxon>
        <taxon>Pterygota</taxon>
        <taxon>Neoptera</taxon>
        <taxon>Endopterygota</taxon>
        <taxon>Coleoptera</taxon>
        <taxon>Polyphaga</taxon>
        <taxon>Cucujiformia</taxon>
        <taxon>Chrysomeloidea</taxon>
        <taxon>Chrysomelidae</taxon>
        <taxon>Galerucinae</taxon>
        <taxon>Alticini</taxon>
        <taxon>Psylliodes</taxon>
    </lineage>
</organism>
<dbReference type="Proteomes" id="UP001153636">
    <property type="component" value="Chromosome 3"/>
</dbReference>
<dbReference type="Gene3D" id="3.40.525.10">
    <property type="entry name" value="CRAL-TRIO lipid binding domain"/>
    <property type="match status" value="1"/>
</dbReference>
<dbReference type="PANTHER" id="PTHR10174:SF222">
    <property type="entry name" value="GH10083P-RELATED"/>
    <property type="match status" value="1"/>
</dbReference>
<dbReference type="InterPro" id="IPR001251">
    <property type="entry name" value="CRAL-TRIO_dom"/>
</dbReference>
<dbReference type="AlphaFoldDB" id="A0A9P0CXZ2"/>
<keyword evidence="3" id="KW-1185">Reference proteome</keyword>
<dbReference type="Gene3D" id="1.20.5.1200">
    <property type="entry name" value="Alpha-tocopherol transfer"/>
    <property type="match status" value="1"/>
</dbReference>
<proteinExistence type="predicted"/>
<sequence length="312" mass="36756">MSILVSKISTKDLLITDRENIRKKWGKTKADVDGDIKIIRDWLTTQPHLPEIPSDNMIEFFLTNCKYSIEKTKQNLDMYYTIRDMLPYIYRGKNPNSASDMDVVYNTGDIIYLPKLTPELYRICLATFNDTDFENIDSRRLFIHLLANTYEVRIHEDLAMGDIYIIDFTNLKFRAVTTTTPMLLKHYVYILEKVMSNRMKQLHFLKPPSFISNLLAIVKNFLSAKLRERVITHKSVESILKYVPLELLPTDYGGEEKSIKELAELWKEKMVEYKDRFEFLDTMKVNEDLRPEKLKNDELLGYHGNFKKLDVD</sequence>
<evidence type="ECO:0000313" key="2">
    <source>
        <dbReference type="EMBL" id="CAH1108283.1"/>
    </source>
</evidence>
<dbReference type="GO" id="GO:0016020">
    <property type="term" value="C:membrane"/>
    <property type="evidence" value="ECO:0007669"/>
    <property type="project" value="TreeGrafter"/>
</dbReference>
<dbReference type="SUPFAM" id="SSF52087">
    <property type="entry name" value="CRAL/TRIO domain"/>
    <property type="match status" value="1"/>
</dbReference>
<dbReference type="PANTHER" id="PTHR10174">
    <property type="entry name" value="ALPHA-TOCOPHEROL TRANSFER PROTEIN-RELATED"/>
    <property type="match status" value="1"/>
</dbReference>
<dbReference type="CDD" id="cd00170">
    <property type="entry name" value="SEC14"/>
    <property type="match status" value="1"/>
</dbReference>
<dbReference type="EMBL" id="OV651815">
    <property type="protein sequence ID" value="CAH1108283.1"/>
    <property type="molecule type" value="Genomic_DNA"/>
</dbReference>
<reference evidence="2" key="1">
    <citation type="submission" date="2022-01" db="EMBL/GenBank/DDBJ databases">
        <authorList>
            <person name="King R."/>
        </authorList>
    </citation>
    <scope>NUCLEOTIDE SEQUENCE</scope>
</reference>
<feature type="domain" description="CRAL-TRIO" evidence="1">
    <location>
        <begin position="140"/>
        <end position="260"/>
    </location>
</feature>
<dbReference type="PRINTS" id="PR00180">
    <property type="entry name" value="CRETINALDHBP"/>
</dbReference>
<dbReference type="SMART" id="SM00516">
    <property type="entry name" value="SEC14"/>
    <property type="match status" value="1"/>
</dbReference>
<name>A0A9P0CXZ2_9CUCU</name>
<dbReference type="OrthoDB" id="6575879at2759"/>
<evidence type="ECO:0000313" key="3">
    <source>
        <dbReference type="Proteomes" id="UP001153636"/>
    </source>
</evidence>
<accession>A0A9P0CXZ2</accession>
<protein>
    <recommendedName>
        <fullName evidence="1">CRAL-TRIO domain-containing protein</fullName>
    </recommendedName>
</protein>
<dbReference type="SUPFAM" id="SSF46938">
    <property type="entry name" value="CRAL/TRIO N-terminal domain"/>
    <property type="match status" value="1"/>
</dbReference>